<dbReference type="SMART" id="SM00962">
    <property type="entry name" value="SRP54"/>
    <property type="match status" value="1"/>
</dbReference>
<feature type="compositionally biased region" description="Pro residues" evidence="10">
    <location>
        <begin position="15"/>
        <end position="32"/>
    </location>
</feature>
<evidence type="ECO:0000256" key="6">
    <source>
        <dbReference type="ARBA" id="ARBA00023136"/>
    </source>
</evidence>
<keyword evidence="3 9" id="KW-0547">Nucleotide-binding</keyword>
<dbReference type="GO" id="GO:0005737">
    <property type="term" value="C:cytoplasm"/>
    <property type="evidence" value="ECO:0007669"/>
    <property type="project" value="UniProtKB-SubCell"/>
</dbReference>
<feature type="compositionally biased region" description="Low complexity" evidence="10">
    <location>
        <begin position="187"/>
        <end position="196"/>
    </location>
</feature>
<reference evidence="12" key="1">
    <citation type="submission" date="2019-09" db="EMBL/GenBank/DDBJ databases">
        <title>Characterisation of the sponge microbiome using genome-centric metagenomics.</title>
        <authorList>
            <person name="Engelberts J.P."/>
            <person name="Robbins S.J."/>
            <person name="De Goeij J.M."/>
            <person name="Aranda M."/>
            <person name="Bell S.C."/>
            <person name="Webster N.S."/>
        </authorList>
    </citation>
    <scope>NUCLEOTIDE SEQUENCE</scope>
    <source>
        <strain evidence="12">SB0676_bin_10</strain>
    </source>
</reference>
<comment type="subunit">
    <text evidence="9">Part of the signal recognition particle protein translocation system, which is composed of SRP and FtsY.</text>
</comment>
<dbReference type="GO" id="GO:0005525">
    <property type="term" value="F:GTP binding"/>
    <property type="evidence" value="ECO:0007669"/>
    <property type="project" value="UniProtKB-UniRule"/>
</dbReference>
<proteinExistence type="inferred from homology"/>
<dbReference type="AlphaFoldDB" id="A0A6B1F4Q4"/>
<dbReference type="InterPro" id="IPR000897">
    <property type="entry name" value="SRP54_GTPase_dom"/>
</dbReference>
<dbReference type="SUPFAM" id="SSF52540">
    <property type="entry name" value="P-loop containing nucleoside triphosphate hydrolases"/>
    <property type="match status" value="1"/>
</dbReference>
<feature type="region of interest" description="Disordered" evidence="10">
    <location>
        <begin position="1"/>
        <end position="107"/>
    </location>
</feature>
<accession>A0A6B1F4Q4</accession>
<dbReference type="PANTHER" id="PTHR43134">
    <property type="entry name" value="SIGNAL RECOGNITION PARTICLE RECEPTOR SUBUNIT ALPHA"/>
    <property type="match status" value="1"/>
</dbReference>
<keyword evidence="5 9" id="KW-0342">GTP-binding</keyword>
<feature type="compositionally biased region" description="Low complexity" evidence="10">
    <location>
        <begin position="95"/>
        <end position="107"/>
    </location>
</feature>
<comment type="catalytic activity">
    <reaction evidence="8 9">
        <text>GTP + H2O = GDP + phosphate + H(+)</text>
        <dbReference type="Rhea" id="RHEA:19669"/>
        <dbReference type="ChEBI" id="CHEBI:15377"/>
        <dbReference type="ChEBI" id="CHEBI:15378"/>
        <dbReference type="ChEBI" id="CHEBI:37565"/>
        <dbReference type="ChEBI" id="CHEBI:43474"/>
        <dbReference type="ChEBI" id="CHEBI:58189"/>
        <dbReference type="EC" id="3.6.5.4"/>
    </reaction>
</comment>
<feature type="binding site" evidence="9">
    <location>
        <begin position="454"/>
        <end position="458"/>
    </location>
    <ligand>
        <name>GTP</name>
        <dbReference type="ChEBI" id="CHEBI:37565"/>
    </ligand>
</feature>
<evidence type="ECO:0000256" key="5">
    <source>
        <dbReference type="ARBA" id="ARBA00023134"/>
    </source>
</evidence>
<dbReference type="EC" id="3.6.5.4" evidence="9"/>
<evidence type="ECO:0000313" key="12">
    <source>
        <dbReference type="EMBL" id="MYG37729.1"/>
    </source>
</evidence>
<dbReference type="GO" id="GO:0005047">
    <property type="term" value="F:signal recognition particle binding"/>
    <property type="evidence" value="ECO:0007669"/>
    <property type="project" value="TreeGrafter"/>
</dbReference>
<dbReference type="GO" id="GO:0006614">
    <property type="term" value="P:SRP-dependent cotranslational protein targeting to membrane"/>
    <property type="evidence" value="ECO:0007669"/>
    <property type="project" value="InterPro"/>
</dbReference>
<feature type="binding site" evidence="9">
    <location>
        <begin position="518"/>
        <end position="521"/>
    </location>
    <ligand>
        <name>GTP</name>
        <dbReference type="ChEBI" id="CHEBI:37565"/>
    </ligand>
</feature>
<evidence type="ECO:0000256" key="4">
    <source>
        <dbReference type="ARBA" id="ARBA00022801"/>
    </source>
</evidence>
<dbReference type="FunFam" id="3.40.50.300:FF:000053">
    <property type="entry name" value="Signal recognition particle receptor FtsY"/>
    <property type="match status" value="1"/>
</dbReference>
<dbReference type="HAMAP" id="MF_00920">
    <property type="entry name" value="FtsY"/>
    <property type="match status" value="1"/>
</dbReference>
<dbReference type="EMBL" id="VYDO01000064">
    <property type="protein sequence ID" value="MYG37729.1"/>
    <property type="molecule type" value="Genomic_DNA"/>
</dbReference>
<feature type="binding site" evidence="9">
    <location>
        <begin position="371"/>
        <end position="378"/>
    </location>
    <ligand>
        <name>GTP</name>
        <dbReference type="ChEBI" id="CHEBI:37565"/>
    </ligand>
</feature>
<dbReference type="InterPro" id="IPR036225">
    <property type="entry name" value="SRP/SRP_N"/>
</dbReference>
<keyword evidence="4 9" id="KW-0378">Hydrolase</keyword>
<dbReference type="SMART" id="SM00382">
    <property type="entry name" value="AAA"/>
    <property type="match status" value="1"/>
</dbReference>
<dbReference type="InterPro" id="IPR042101">
    <property type="entry name" value="SRP54_N_sf"/>
</dbReference>
<gene>
    <name evidence="9 12" type="primary">ftsY</name>
    <name evidence="12" type="ORF">F4162_01655</name>
</gene>
<dbReference type="InterPro" id="IPR013822">
    <property type="entry name" value="Signal_recog_particl_SRP54_hlx"/>
</dbReference>
<dbReference type="GO" id="GO:0003924">
    <property type="term" value="F:GTPase activity"/>
    <property type="evidence" value="ECO:0007669"/>
    <property type="project" value="UniProtKB-UniRule"/>
</dbReference>
<feature type="compositionally biased region" description="Low complexity" evidence="10">
    <location>
        <begin position="122"/>
        <end position="148"/>
    </location>
</feature>
<name>A0A6B1F4Q4_9SYNE</name>
<evidence type="ECO:0000259" key="11">
    <source>
        <dbReference type="PROSITE" id="PS00300"/>
    </source>
</evidence>
<dbReference type="Pfam" id="PF00448">
    <property type="entry name" value="SRP54"/>
    <property type="match status" value="1"/>
</dbReference>
<evidence type="ECO:0000256" key="8">
    <source>
        <dbReference type="ARBA" id="ARBA00048027"/>
    </source>
</evidence>
<evidence type="ECO:0000256" key="9">
    <source>
        <dbReference type="HAMAP-Rule" id="MF_00920"/>
    </source>
</evidence>
<evidence type="ECO:0000256" key="2">
    <source>
        <dbReference type="ARBA" id="ARBA00022490"/>
    </source>
</evidence>
<dbReference type="InterPro" id="IPR027417">
    <property type="entry name" value="P-loop_NTPase"/>
</dbReference>
<dbReference type="SMART" id="SM00963">
    <property type="entry name" value="SRP54_N"/>
    <property type="match status" value="1"/>
</dbReference>
<dbReference type="InterPro" id="IPR003593">
    <property type="entry name" value="AAA+_ATPase"/>
</dbReference>
<evidence type="ECO:0000256" key="7">
    <source>
        <dbReference type="ARBA" id="ARBA00023170"/>
    </source>
</evidence>
<feature type="domain" description="SRP54-type proteins GTP-binding" evidence="11">
    <location>
        <begin position="539"/>
        <end position="552"/>
    </location>
</feature>
<dbReference type="Gene3D" id="1.20.120.140">
    <property type="entry name" value="Signal recognition particle SRP54, nucleotide-binding domain"/>
    <property type="match status" value="1"/>
</dbReference>
<feature type="compositionally biased region" description="Basic and acidic residues" evidence="10">
    <location>
        <begin position="197"/>
        <end position="206"/>
    </location>
</feature>
<dbReference type="SUPFAM" id="SSF47364">
    <property type="entry name" value="Domain of the SRP/SRP receptor G-proteins"/>
    <property type="match status" value="1"/>
</dbReference>
<feature type="region of interest" description="Disordered" evidence="10">
    <location>
        <begin position="122"/>
        <end position="225"/>
    </location>
</feature>
<comment type="caution">
    <text evidence="12">The sequence shown here is derived from an EMBL/GenBank/DDBJ whole genome shotgun (WGS) entry which is preliminary data.</text>
</comment>
<organism evidence="12">
    <name type="scientific">Synechococcus sp. SB0676_bin_10</name>
    <dbReference type="NCBI Taxonomy" id="2604869"/>
    <lineage>
        <taxon>Bacteria</taxon>
        <taxon>Bacillati</taxon>
        <taxon>Cyanobacteriota</taxon>
        <taxon>Cyanophyceae</taxon>
        <taxon>Synechococcales</taxon>
        <taxon>Synechococcaceae</taxon>
        <taxon>Synechococcus</taxon>
    </lineage>
</organism>
<dbReference type="GO" id="GO:0005886">
    <property type="term" value="C:plasma membrane"/>
    <property type="evidence" value="ECO:0007669"/>
    <property type="project" value="UniProtKB-SubCell"/>
</dbReference>
<dbReference type="PANTHER" id="PTHR43134:SF1">
    <property type="entry name" value="SIGNAL RECOGNITION PARTICLE RECEPTOR SUBUNIT ALPHA"/>
    <property type="match status" value="1"/>
</dbReference>
<comment type="function">
    <text evidence="9">Involved in targeting and insertion of nascent membrane proteins into the cytoplasmic membrane. Acts as a receptor for the complex formed by the signal recognition particle (SRP) and the ribosome-nascent chain (RNC).</text>
</comment>
<dbReference type="InterPro" id="IPR004390">
    <property type="entry name" value="SR_rcpt_FtsY"/>
</dbReference>
<evidence type="ECO:0000256" key="3">
    <source>
        <dbReference type="ARBA" id="ARBA00022741"/>
    </source>
</evidence>
<dbReference type="NCBIfam" id="TIGR00064">
    <property type="entry name" value="ftsY"/>
    <property type="match status" value="1"/>
</dbReference>
<sequence length="569" mass="59581">MVFDWFRRRQVNKPPGEPQPPEVQSAAPPPAGPAAEEPQPAVGAAADPMVETPRKTSSDGGASPAPEEPSPDQSPPVALPSAGPAGATASVQQNAAPPSGAAPVAASQDTLAWAKAAYARLKAEQTAKAAAAQQTTAAEPSTPVAEAPSSPPSPLRHHGSTAPETVLEEEATPPEQLPPCPSEAPSAAGMGLLAKAAAEREQRQAELDAQAVGAEPPRQSGGMVAPEEPGLGSFDEEFTWSAEVLAAQGRQVKDVSLEEIHWLGRLRQGMEKTRRGLVTRLLNSLGDDPLTPEIVDDLEAVLLQADVGVEATDAVLDALRRRVNEEVVPPGEGLRLLKDQLRQQLERPIRATGCHLLAPQRERLNVWLLVGVNGVGKTTTLGKLANLAVRSGYRCMVAAADTFRAAAVEQVSIWAERSQVEVIANPSANADPAAVVFDAIGAAQAKAVELLLVDTAGRLQTKHNLMEELAKIRTIIDRKAPDAVVESLLVLDASQGQNGLRQALAFAQAAQLTGVVMTKLDGSAKGGVALAVASEANLPIRFIGAGEGLRDLRPFNGFEFVEALMASPR</sequence>
<feature type="compositionally biased region" description="Pro residues" evidence="10">
    <location>
        <begin position="66"/>
        <end position="78"/>
    </location>
</feature>
<protein>
    <recommendedName>
        <fullName evidence="9">Signal recognition particle receptor FtsY</fullName>
        <shortName evidence="9">SRP receptor</shortName>
        <ecNumber evidence="9">3.6.5.4</ecNumber>
    </recommendedName>
</protein>
<dbReference type="Pfam" id="PF02881">
    <property type="entry name" value="SRP54_N"/>
    <property type="match status" value="1"/>
</dbReference>
<keyword evidence="6 9" id="KW-0472">Membrane</keyword>
<comment type="subcellular location">
    <subcellularLocation>
        <location evidence="9">Cell membrane</location>
        <topology evidence="9">Peripheral membrane protein</topology>
        <orientation evidence="9">Cytoplasmic side</orientation>
    </subcellularLocation>
    <subcellularLocation>
        <location evidence="9">Cytoplasm</location>
    </subcellularLocation>
</comment>
<dbReference type="Gene3D" id="3.40.50.300">
    <property type="entry name" value="P-loop containing nucleotide triphosphate hydrolases"/>
    <property type="match status" value="1"/>
</dbReference>
<evidence type="ECO:0000256" key="10">
    <source>
        <dbReference type="SAM" id="MobiDB-lite"/>
    </source>
</evidence>
<comment type="similarity">
    <text evidence="9">Belongs to the GTP-binding SRP family. FtsY subfamily.</text>
</comment>
<keyword evidence="2 9" id="KW-0963">Cytoplasm</keyword>
<keyword evidence="7 9" id="KW-0675">Receptor</keyword>
<evidence type="ECO:0000256" key="1">
    <source>
        <dbReference type="ARBA" id="ARBA00022475"/>
    </source>
</evidence>
<dbReference type="PROSITE" id="PS00300">
    <property type="entry name" value="SRP54"/>
    <property type="match status" value="1"/>
</dbReference>
<keyword evidence="1 9" id="KW-1003">Cell membrane</keyword>
<feature type="compositionally biased region" description="Low complexity" evidence="10">
    <location>
        <begin position="33"/>
        <end position="46"/>
    </location>
</feature>